<evidence type="ECO:0000313" key="3">
    <source>
        <dbReference type="Proteomes" id="UP001056035"/>
    </source>
</evidence>
<keyword evidence="3" id="KW-1185">Reference proteome</keyword>
<reference evidence="2 3" key="1">
    <citation type="submission" date="2022-06" db="EMBL/GenBank/DDBJ databases">
        <title>Paraconexibacter antarcticus.</title>
        <authorList>
            <person name="Kim C.S."/>
        </authorList>
    </citation>
    <scope>NUCLEOTIDE SEQUENCE [LARGE SCALE GENOMIC DNA]</scope>
    <source>
        <strain evidence="2 3">02-257</strain>
    </source>
</reference>
<evidence type="ECO:0008006" key="4">
    <source>
        <dbReference type="Google" id="ProtNLM"/>
    </source>
</evidence>
<keyword evidence="1" id="KW-0472">Membrane</keyword>
<protein>
    <recommendedName>
        <fullName evidence="4">YihY family inner membrane protein</fullName>
    </recommendedName>
</protein>
<evidence type="ECO:0000256" key="1">
    <source>
        <dbReference type="SAM" id="Phobius"/>
    </source>
</evidence>
<name>A0ABY5DNH1_9ACTN</name>
<organism evidence="2 3">
    <name type="scientific">Paraconexibacter antarcticus</name>
    <dbReference type="NCBI Taxonomy" id="2949664"/>
    <lineage>
        <taxon>Bacteria</taxon>
        <taxon>Bacillati</taxon>
        <taxon>Actinomycetota</taxon>
        <taxon>Thermoleophilia</taxon>
        <taxon>Solirubrobacterales</taxon>
        <taxon>Paraconexibacteraceae</taxon>
        <taxon>Paraconexibacter</taxon>
    </lineage>
</organism>
<sequence length="135" mass="14650">MSSGVSPRGAAPDGVRTADTVRTRMTWAGHAVRDVIEGFARHRLLTYASAIAYQVVSSILPFASFTLALLGLLNAESLWTAHLAPEIQRHASHEAYALVDSAVRKVLARKQGFWVSGGLAFATRSRCSWRRSSAP</sequence>
<dbReference type="Proteomes" id="UP001056035">
    <property type="component" value="Chromosome"/>
</dbReference>
<dbReference type="EMBL" id="CP098502">
    <property type="protein sequence ID" value="UTI63206.1"/>
    <property type="molecule type" value="Genomic_DNA"/>
</dbReference>
<evidence type="ECO:0000313" key="2">
    <source>
        <dbReference type="EMBL" id="UTI63206.1"/>
    </source>
</evidence>
<gene>
    <name evidence="2" type="ORF">NBH00_17795</name>
</gene>
<accession>A0ABY5DNH1</accession>
<keyword evidence="1" id="KW-0812">Transmembrane</keyword>
<keyword evidence="1" id="KW-1133">Transmembrane helix</keyword>
<proteinExistence type="predicted"/>
<dbReference type="RefSeq" id="WP_254569937.1">
    <property type="nucleotide sequence ID" value="NZ_CP098502.1"/>
</dbReference>
<feature type="transmembrane region" description="Helical" evidence="1">
    <location>
        <begin position="51"/>
        <end position="73"/>
    </location>
</feature>